<gene>
    <name evidence="3" type="primary">addB</name>
    <name evidence="3" type="ORF">NMP03_05165</name>
</gene>
<reference evidence="3" key="1">
    <citation type="submission" date="2022-07" db="EMBL/GenBank/DDBJ databases">
        <title>Sphingomonas sp. nov., a novel bacterium isolated from the north slope of the Mount Everest.</title>
        <authorList>
            <person name="Cui X."/>
            <person name="Liu Y."/>
        </authorList>
    </citation>
    <scope>NUCLEOTIDE SEQUENCE</scope>
    <source>
        <strain evidence="3">S5-59</strain>
    </source>
</reference>
<protein>
    <submittedName>
        <fullName evidence="3">Double-strand break repair protein AddB</fullName>
    </submittedName>
</protein>
<name>A0ABY5LCR0_9SPHN</name>
<feature type="region of interest" description="Disordered" evidence="1">
    <location>
        <begin position="503"/>
        <end position="532"/>
    </location>
</feature>
<dbReference type="NCBIfam" id="TIGR02786">
    <property type="entry name" value="addB_alphas"/>
    <property type="match status" value="1"/>
</dbReference>
<dbReference type="SUPFAM" id="SSF52980">
    <property type="entry name" value="Restriction endonuclease-like"/>
    <property type="match status" value="1"/>
</dbReference>
<dbReference type="Pfam" id="PF12705">
    <property type="entry name" value="PDDEXK_1"/>
    <property type="match status" value="1"/>
</dbReference>
<keyword evidence="4" id="KW-1185">Reference proteome</keyword>
<dbReference type="InterPro" id="IPR011604">
    <property type="entry name" value="PDDEXK-like_dom_sf"/>
</dbReference>
<evidence type="ECO:0000259" key="2">
    <source>
        <dbReference type="Pfam" id="PF12705"/>
    </source>
</evidence>
<sequence length="1019" mass="110229">MAERRLGLYTIPPHRAFADTLAIGLIRRFGRDRMGLARGVVLVPNHRAGRAITDAFVRASEGGLLLPRIVAIGDPDLDEAVGPLFDPADADPVPPAVPPLKRRMILARLLTEARGDAIEPAEAVRLAGELGRTLDQMQVEEVEASALRDLELAAELSDHWQSALSTFEVVLDRWPGELARLGMIDMVERRRMLLDRTAASWRERPPEGFVCVAGVTNSSPPIARLLRVVAEMPRGLVVLPGLATDMDEAQWASLGPHASDPVTGARMRSIETHPQYHLKLLLDRMGVNRAEVAAWRVASELDATPARGKAIASAMAPAAFTHLWTTLPGGQRRFDGVRALEVATPAEEAQAIALALREVLELPGRTAALVTPDRNLARRVAAHCARWGVAVDDSAGQKLSTLPPGTLLLAIADAIGQRFAPMALLTLLKHPLVAAGEGRLAWLEGARALDLALRGPRPGPGLEGIDAHLREGDKRTARVRETAAAWWSEARARLEGIAALSSPPWKGGAGGGSSARDTEALVPPTSAAPGLHPPPTPPFQGGELSSLIAMLREAATTLCGDAVWSRADGRAAAQLLADLEIEGADGPRHVAPGDLLPLLRTLFEEVSVRPPQGGHPRLAIYGLIEAQLQTADLMVLGGLNEGVWPALPAPDPWLAPRIRSELGLPSLERRIGLAAHDFAMALGAPEVLLTRARRDSSSPTIASRFWLRMEALSAGLEAPKGLADWARALDRPDAYAPATRPAPNPPVEARPRKISVTEVDRLKADPYAFYARRMLGLMPLDPVDADPTPAWRGTAVHAVLQAWSEQDQCRPDALKPRALVMLGDARTHPVLRALWQPRLIEAIDWIAGELTRQRDEGRAVIDVEQAGKLQIAGVTLSGKYDRIDRMPDGTLGIVDYKTGTPPSNKAVTAGYSLQLGLIGLIAERGGFERVDGIARTFEYWSLGRNAGKFGFIRSPVAPEGKGGKIDPDDFIATAFDHFQRSVEQWLTGEEPFVAKLQPEYAPYAEYDQLMRLDEWYGRE</sequence>
<evidence type="ECO:0000313" key="4">
    <source>
        <dbReference type="Proteomes" id="UP001058533"/>
    </source>
</evidence>
<dbReference type="InterPro" id="IPR038726">
    <property type="entry name" value="PDDEXK_AddAB-type"/>
</dbReference>
<dbReference type="RefSeq" id="WP_256507449.1">
    <property type="nucleotide sequence ID" value="NZ_CP101740.1"/>
</dbReference>
<dbReference type="InterPro" id="IPR027417">
    <property type="entry name" value="P-loop_NTPase"/>
</dbReference>
<organism evidence="3 4">
    <name type="scientific">Sphingomonas qomolangmaensis</name>
    <dbReference type="NCBI Taxonomy" id="2918765"/>
    <lineage>
        <taxon>Bacteria</taxon>
        <taxon>Pseudomonadati</taxon>
        <taxon>Pseudomonadota</taxon>
        <taxon>Alphaproteobacteria</taxon>
        <taxon>Sphingomonadales</taxon>
        <taxon>Sphingomonadaceae</taxon>
        <taxon>Sphingomonas</taxon>
    </lineage>
</organism>
<evidence type="ECO:0000256" key="1">
    <source>
        <dbReference type="SAM" id="MobiDB-lite"/>
    </source>
</evidence>
<dbReference type="InterPro" id="IPR011335">
    <property type="entry name" value="Restrct_endonuc-II-like"/>
</dbReference>
<proteinExistence type="predicted"/>
<evidence type="ECO:0000313" key="3">
    <source>
        <dbReference type="EMBL" id="UUL83610.1"/>
    </source>
</evidence>
<feature type="domain" description="PD-(D/E)XK endonuclease-like" evidence="2">
    <location>
        <begin position="754"/>
        <end position="989"/>
    </location>
</feature>
<dbReference type="Gene3D" id="3.90.320.10">
    <property type="match status" value="1"/>
</dbReference>
<accession>A0ABY5LCR0</accession>
<dbReference type="Proteomes" id="UP001058533">
    <property type="component" value="Chromosome"/>
</dbReference>
<dbReference type="SUPFAM" id="SSF52540">
    <property type="entry name" value="P-loop containing nucleoside triphosphate hydrolases"/>
    <property type="match status" value="1"/>
</dbReference>
<dbReference type="EMBL" id="CP101740">
    <property type="protein sequence ID" value="UUL83610.1"/>
    <property type="molecule type" value="Genomic_DNA"/>
</dbReference>
<dbReference type="InterPro" id="IPR014153">
    <property type="entry name" value="Ds_break_AddB"/>
</dbReference>